<dbReference type="Pfam" id="PF06347">
    <property type="entry name" value="SH3_4"/>
    <property type="match status" value="2"/>
</dbReference>
<gene>
    <name evidence="2" type="ORF">PYV00_20895</name>
</gene>
<feature type="signal peptide" evidence="1">
    <location>
        <begin position="1"/>
        <end position="19"/>
    </location>
</feature>
<organism evidence="2 3">
    <name type="scientific">Novosphingobium album</name>
    <name type="common">ex Liu et al. 2023</name>
    <dbReference type="NCBI Taxonomy" id="3031130"/>
    <lineage>
        <taxon>Bacteria</taxon>
        <taxon>Pseudomonadati</taxon>
        <taxon>Pseudomonadota</taxon>
        <taxon>Alphaproteobacteria</taxon>
        <taxon>Sphingomonadales</taxon>
        <taxon>Sphingomonadaceae</taxon>
        <taxon>Novosphingobium</taxon>
    </lineage>
</organism>
<evidence type="ECO:0000256" key="1">
    <source>
        <dbReference type="SAM" id="SignalP"/>
    </source>
</evidence>
<name>A0ABT5WWB6_9SPHN</name>
<dbReference type="Proteomes" id="UP001216253">
    <property type="component" value="Unassembled WGS sequence"/>
</dbReference>
<evidence type="ECO:0000313" key="3">
    <source>
        <dbReference type="Proteomes" id="UP001216253"/>
    </source>
</evidence>
<dbReference type="InterPro" id="IPR010466">
    <property type="entry name" value="DUF1058"/>
</dbReference>
<dbReference type="EMBL" id="JARESE010000073">
    <property type="protein sequence ID" value="MDE8654157.1"/>
    <property type="molecule type" value="Genomic_DNA"/>
</dbReference>
<dbReference type="Gene3D" id="2.30.30.40">
    <property type="entry name" value="SH3 Domains"/>
    <property type="match status" value="1"/>
</dbReference>
<evidence type="ECO:0000313" key="2">
    <source>
        <dbReference type="EMBL" id="MDE8654157.1"/>
    </source>
</evidence>
<comment type="caution">
    <text evidence="2">The sequence shown here is derived from an EMBL/GenBank/DDBJ whole genome shotgun (WGS) entry which is preliminary data.</text>
</comment>
<sequence length="153" mass="16897">MSLLPGIVALIVLAAPAHAEDGDVPYWASISADIAYMRVGPSNTYRIDWVYKRRNLPVKVVRREGPWRFVVDPDGTKGWIRDLLLSRERMAIVTGGGLAEMHARGSTGSPLLWRLEPGVIGKLGECESGWCEFNVDGHKGFAPQERLWGSAEP</sequence>
<reference evidence="2 3" key="1">
    <citation type="submission" date="2023-03" db="EMBL/GenBank/DDBJ databases">
        <title>NovoSphingobium album sp. nov. isolated from polycyclic aromatic hydrocarbons- and heavy-metal polluted soil.</title>
        <authorList>
            <person name="Liu Z."/>
            <person name="Wang K."/>
        </authorList>
    </citation>
    <scope>NUCLEOTIDE SEQUENCE [LARGE SCALE GENOMIC DNA]</scope>
    <source>
        <strain evidence="2 3">H3SJ31-1</strain>
    </source>
</reference>
<proteinExistence type="predicted"/>
<accession>A0ABT5WWB6</accession>
<feature type="chain" id="PRO_5047452303" evidence="1">
    <location>
        <begin position="20"/>
        <end position="153"/>
    </location>
</feature>
<protein>
    <submittedName>
        <fullName evidence="2">SH3 domain-containing protein</fullName>
    </submittedName>
</protein>
<keyword evidence="3" id="KW-1185">Reference proteome</keyword>
<keyword evidence="1" id="KW-0732">Signal</keyword>